<dbReference type="Pfam" id="PF13519">
    <property type="entry name" value="VWA_2"/>
    <property type="match status" value="1"/>
</dbReference>
<dbReference type="SUPFAM" id="SSF53300">
    <property type="entry name" value="vWA-like"/>
    <property type="match status" value="2"/>
</dbReference>
<keyword evidence="4" id="KW-1185">Reference proteome</keyword>
<evidence type="ECO:0000313" key="4">
    <source>
        <dbReference type="Proteomes" id="UP001143304"/>
    </source>
</evidence>
<dbReference type="InterPro" id="IPR036465">
    <property type="entry name" value="vWFA_dom_sf"/>
</dbReference>
<dbReference type="Proteomes" id="UP001143304">
    <property type="component" value="Unassembled WGS sequence"/>
</dbReference>
<dbReference type="Gene3D" id="3.40.50.410">
    <property type="entry name" value="von Willebrand factor, type A domain"/>
    <property type="match status" value="2"/>
</dbReference>
<dbReference type="PANTHER" id="PTHR37947">
    <property type="entry name" value="BLL2462 PROTEIN"/>
    <property type="match status" value="1"/>
</dbReference>
<proteinExistence type="predicted"/>
<gene>
    <name evidence="3" type="ORF">EYC82_15485</name>
</gene>
<evidence type="ECO:0000313" key="3">
    <source>
        <dbReference type="EMBL" id="MCX2978769.1"/>
    </source>
</evidence>
<dbReference type="Pfam" id="PF00092">
    <property type="entry name" value="VWA"/>
    <property type="match status" value="1"/>
</dbReference>
<organism evidence="3 4">
    <name type="scientific">Candidatus Marimicrobium litorale</name>
    <dbReference type="NCBI Taxonomy" id="2518991"/>
    <lineage>
        <taxon>Bacteria</taxon>
        <taxon>Pseudomonadati</taxon>
        <taxon>Pseudomonadota</taxon>
        <taxon>Gammaproteobacteria</taxon>
        <taxon>Cellvibrionales</taxon>
        <taxon>Halieaceae</taxon>
        <taxon>Marimicrobium</taxon>
    </lineage>
</organism>
<dbReference type="EMBL" id="SHNO01000001">
    <property type="protein sequence ID" value="MCX2978769.1"/>
    <property type="molecule type" value="Genomic_DNA"/>
</dbReference>
<sequence>MKFLYGLVWFAAVAVYSAWSHAEIAEDQSVVVLFDRSASMARDMGGSTRIDLARAALNTWSETLAGRSNVAVRFFAGGVDENNSAANCEASELIIPFGRNIDTADIASLGEGIRAIGRKTNIAHALEQARNDLVGRGDGKILLISDGLENCERDPISLANELGDMHIEVDVLAIGEPQDVAGLGKIALASGGTFSMATSAGQLAEQMQQQLPDFDFPDMPANTGVVDVASSAMVSVVDAPGAPPAKAAPVIEPLVLESTEVSEDQPGRVAIELILDASGSMWGRIDGKTKIAIARDALNETLSGLDDPVFWVGLRAYGFDNSVPKTEEASCPNTELLSDISASNLRNIRQVAYGLTPYGYTPITESLSLAGDDLAAIEAESRMIILITDGKETCGGDPVATAEKLCKQGIGLETHIVGFDLEPDVVEQMRRVAKAGCGTYTNADDAKELTQALHTIVEGAQDKIDPTWLRTIYPTEGGSSKDEAIPLASGTYTLKRSLAKGEQMYFRVNTQQAQHGVLRGLIQAARLVREGETMTESTIGRAQFALTIYTPDSKKGRGRKVRLSGEPGTYKHIGYLDTYGDGFVFSIGSDYDTVHKDSLFNVNIREAGDRFEGVEAPRKDDLDQPIELPSGYGVIGHLGEGDFEDTYRLPMSGGRGTVQMHDDEYPFGVAIYSVDGERLWRQRATGQINFEIPAGAAGGELVVEDKNPVLKQVFTGYEILLSPP</sequence>
<comment type="caution">
    <text evidence="3">The sequence shown here is derived from an EMBL/GenBank/DDBJ whole genome shotgun (WGS) entry which is preliminary data.</text>
</comment>
<accession>A0ABT3T9P7</accession>
<dbReference type="PANTHER" id="PTHR37947:SF1">
    <property type="entry name" value="BLL2462 PROTEIN"/>
    <property type="match status" value="1"/>
</dbReference>
<dbReference type="RefSeq" id="WP_279250460.1">
    <property type="nucleotide sequence ID" value="NZ_SHNO01000001.1"/>
</dbReference>
<protein>
    <submittedName>
        <fullName evidence="3">VWA domain-containing protein</fullName>
    </submittedName>
</protein>
<name>A0ABT3T9P7_9GAMM</name>
<feature type="domain" description="VWFA" evidence="2">
    <location>
        <begin position="29"/>
        <end position="211"/>
    </location>
</feature>
<feature type="domain" description="VWFA" evidence="2">
    <location>
        <begin position="270"/>
        <end position="456"/>
    </location>
</feature>
<feature type="chain" id="PRO_5045878940" evidence="1">
    <location>
        <begin position="23"/>
        <end position="724"/>
    </location>
</feature>
<dbReference type="SMART" id="SM00327">
    <property type="entry name" value="VWA"/>
    <property type="match status" value="2"/>
</dbReference>
<reference evidence="3" key="1">
    <citation type="submission" date="2019-02" db="EMBL/GenBank/DDBJ databases">
        <authorList>
            <person name="Li S.-H."/>
        </authorList>
    </citation>
    <scope>NUCLEOTIDE SEQUENCE</scope>
    <source>
        <strain evidence="3">IMCC11814</strain>
    </source>
</reference>
<dbReference type="PROSITE" id="PS50234">
    <property type="entry name" value="VWFA"/>
    <property type="match status" value="2"/>
</dbReference>
<keyword evidence="1" id="KW-0732">Signal</keyword>
<feature type="signal peptide" evidence="1">
    <location>
        <begin position="1"/>
        <end position="22"/>
    </location>
</feature>
<evidence type="ECO:0000259" key="2">
    <source>
        <dbReference type="PROSITE" id="PS50234"/>
    </source>
</evidence>
<dbReference type="InterPro" id="IPR002035">
    <property type="entry name" value="VWF_A"/>
</dbReference>
<evidence type="ECO:0000256" key="1">
    <source>
        <dbReference type="SAM" id="SignalP"/>
    </source>
</evidence>